<sequence length="108" mass="12657">MHFYGIGYRELLSVPIRFFWTLSSNIDRIQASFDVRTLSLQHVAVATGMTGGEGVKKLRESLEMQIGETQKVKFDPMSERLNRSQFNELKNTIRRQNNKNKKQNDWHN</sequence>
<name>A0A8S5PCC0_9CAUD</name>
<evidence type="ECO:0000313" key="2">
    <source>
        <dbReference type="EMBL" id="DAE04253.1"/>
    </source>
</evidence>
<evidence type="ECO:0000256" key="1">
    <source>
        <dbReference type="SAM" id="MobiDB-lite"/>
    </source>
</evidence>
<reference evidence="2" key="1">
    <citation type="journal article" date="2021" name="Proc. Natl. Acad. Sci. U.S.A.">
        <title>A Catalog of Tens of Thousands of Viruses from Human Metagenomes Reveals Hidden Associations with Chronic Diseases.</title>
        <authorList>
            <person name="Tisza M.J."/>
            <person name="Buck C.B."/>
        </authorList>
    </citation>
    <scope>NUCLEOTIDE SEQUENCE</scope>
    <source>
        <strain evidence="2">CtmpG14</strain>
    </source>
</reference>
<protein>
    <submittedName>
        <fullName evidence="2">Uncharacterized protein</fullName>
    </submittedName>
</protein>
<organism evidence="2">
    <name type="scientific">Siphoviridae sp. ctmpG14</name>
    <dbReference type="NCBI Taxonomy" id="2825654"/>
    <lineage>
        <taxon>Viruses</taxon>
        <taxon>Duplodnaviria</taxon>
        <taxon>Heunggongvirae</taxon>
        <taxon>Uroviricota</taxon>
        <taxon>Caudoviricetes</taxon>
    </lineage>
</organism>
<feature type="region of interest" description="Disordered" evidence="1">
    <location>
        <begin position="85"/>
        <end position="108"/>
    </location>
</feature>
<proteinExistence type="predicted"/>
<feature type="compositionally biased region" description="Basic residues" evidence="1">
    <location>
        <begin position="92"/>
        <end position="101"/>
    </location>
</feature>
<dbReference type="EMBL" id="BK015384">
    <property type="protein sequence ID" value="DAE04253.1"/>
    <property type="molecule type" value="Genomic_DNA"/>
</dbReference>
<accession>A0A8S5PCC0</accession>